<comment type="caution">
    <text evidence="2">The sequence shown here is derived from an EMBL/GenBank/DDBJ whole genome shotgun (WGS) entry which is preliminary data.</text>
</comment>
<evidence type="ECO:0000313" key="2">
    <source>
        <dbReference type="EMBL" id="KUP96012.1"/>
    </source>
</evidence>
<keyword evidence="3" id="KW-1185">Reference proteome</keyword>
<dbReference type="PATRIC" id="fig|665004.4.peg.2041"/>
<reference evidence="3" key="1">
    <citation type="journal article" date="2017" name="Acta Aliment.">
        <title>Plant polysaccharide degrading enzyme system of Thermpbifida cellulosilytica TB100 revealed by de novo genome project data.</title>
        <authorList>
            <person name="Toth A."/>
            <person name="Baka E."/>
            <person name="Luzics S."/>
            <person name="Bata-Vidacs I."/>
            <person name="Nagy I."/>
            <person name="Balint B."/>
            <person name="Herceg R."/>
            <person name="Olasz F."/>
            <person name="Wilk T."/>
            <person name="Nagy T."/>
            <person name="Kriszt B."/>
            <person name="Nagy I."/>
            <person name="Kukolya J."/>
        </authorList>
    </citation>
    <scope>NUCLEOTIDE SEQUENCE [LARGE SCALE GENOMIC DNA]</scope>
    <source>
        <strain evidence="3">TB100</strain>
    </source>
</reference>
<sequence>MALSLGKILTSNGQAAAEQRDLRHLLSAAAQSLLPGAFCTAFLGVYFGGVAWLIPASAAMMLPGFLLFLLLLSLAGGKSTSGDGGDGADGGE</sequence>
<evidence type="ECO:0000256" key="1">
    <source>
        <dbReference type="SAM" id="Phobius"/>
    </source>
</evidence>
<accession>A0A147KFE5</accession>
<keyword evidence="1" id="KW-0812">Transmembrane</keyword>
<dbReference type="EMBL" id="LGEM01000101">
    <property type="protein sequence ID" value="KUP96012.1"/>
    <property type="molecule type" value="Genomic_DNA"/>
</dbReference>
<protein>
    <submittedName>
        <fullName evidence="2">Uncharacterized protein</fullName>
    </submittedName>
</protein>
<dbReference type="RefSeq" id="WP_068755586.1">
    <property type="nucleotide sequence ID" value="NZ_KQ950181.1"/>
</dbReference>
<proteinExistence type="predicted"/>
<dbReference type="Proteomes" id="UP000074382">
    <property type="component" value="Unassembled WGS sequence"/>
</dbReference>
<feature type="transmembrane region" description="Helical" evidence="1">
    <location>
        <begin position="52"/>
        <end position="72"/>
    </location>
</feature>
<organism evidence="2 3">
    <name type="scientific">Thermobifida cellulosilytica TB100</name>
    <dbReference type="NCBI Taxonomy" id="665004"/>
    <lineage>
        <taxon>Bacteria</taxon>
        <taxon>Bacillati</taxon>
        <taxon>Actinomycetota</taxon>
        <taxon>Actinomycetes</taxon>
        <taxon>Streptosporangiales</taxon>
        <taxon>Nocardiopsidaceae</taxon>
        <taxon>Thermobifida</taxon>
    </lineage>
</organism>
<keyword evidence="1" id="KW-1133">Transmembrane helix</keyword>
<evidence type="ECO:0000313" key="3">
    <source>
        <dbReference type="Proteomes" id="UP000074382"/>
    </source>
</evidence>
<dbReference type="AlphaFoldDB" id="A0A147KFE5"/>
<gene>
    <name evidence="2" type="ORF">AC529_14500</name>
</gene>
<keyword evidence="1" id="KW-0472">Membrane</keyword>
<name>A0A147KFE5_THECS</name>
<feature type="transmembrane region" description="Helical" evidence="1">
    <location>
        <begin position="25"/>
        <end position="46"/>
    </location>
</feature>